<proteinExistence type="predicted"/>
<accession>A0ABW3Q4A7</accession>
<keyword evidence="2" id="KW-0812">Transmembrane</keyword>
<sequence length="56" mass="6348">MNSDHRNEEKSVSDEHLNDEAKHPGDRNKKKRLFLIIASAAAMLLAGYLVMEARII</sequence>
<keyword evidence="2" id="KW-1133">Transmembrane helix</keyword>
<evidence type="ECO:0000313" key="4">
    <source>
        <dbReference type="Proteomes" id="UP001597169"/>
    </source>
</evidence>
<protein>
    <submittedName>
        <fullName evidence="3">Uncharacterized protein</fullName>
    </submittedName>
</protein>
<dbReference type="Proteomes" id="UP001597169">
    <property type="component" value="Unassembled WGS sequence"/>
</dbReference>
<evidence type="ECO:0000256" key="2">
    <source>
        <dbReference type="SAM" id="Phobius"/>
    </source>
</evidence>
<dbReference type="RefSeq" id="WP_251583580.1">
    <property type="nucleotide sequence ID" value="NZ_JBHTKX010000001.1"/>
</dbReference>
<gene>
    <name evidence="3" type="ORF">ACFQ3J_08505</name>
</gene>
<comment type="caution">
    <text evidence="3">The sequence shown here is derived from an EMBL/GenBank/DDBJ whole genome shotgun (WGS) entry which is preliminary data.</text>
</comment>
<dbReference type="EMBL" id="JBHTKX010000001">
    <property type="protein sequence ID" value="MFD1128211.1"/>
    <property type="molecule type" value="Genomic_DNA"/>
</dbReference>
<evidence type="ECO:0000313" key="3">
    <source>
        <dbReference type="EMBL" id="MFD1128211.1"/>
    </source>
</evidence>
<feature type="region of interest" description="Disordered" evidence="1">
    <location>
        <begin position="1"/>
        <end position="26"/>
    </location>
</feature>
<reference evidence="4" key="1">
    <citation type="journal article" date="2019" name="Int. J. Syst. Evol. Microbiol.">
        <title>The Global Catalogue of Microorganisms (GCM) 10K type strain sequencing project: providing services to taxonomists for standard genome sequencing and annotation.</title>
        <authorList>
            <consortium name="The Broad Institute Genomics Platform"/>
            <consortium name="The Broad Institute Genome Sequencing Center for Infectious Disease"/>
            <person name="Wu L."/>
            <person name="Ma J."/>
        </authorList>
    </citation>
    <scope>NUCLEOTIDE SEQUENCE [LARGE SCALE GENOMIC DNA]</scope>
    <source>
        <strain evidence="4">CCUG 53519</strain>
    </source>
</reference>
<keyword evidence="2" id="KW-0472">Membrane</keyword>
<feature type="transmembrane region" description="Helical" evidence="2">
    <location>
        <begin position="33"/>
        <end position="51"/>
    </location>
</feature>
<organism evidence="3 4">
    <name type="scientific">Paenibacillus provencensis</name>
    <dbReference type="NCBI Taxonomy" id="441151"/>
    <lineage>
        <taxon>Bacteria</taxon>
        <taxon>Bacillati</taxon>
        <taxon>Bacillota</taxon>
        <taxon>Bacilli</taxon>
        <taxon>Bacillales</taxon>
        <taxon>Paenibacillaceae</taxon>
        <taxon>Paenibacillus</taxon>
    </lineage>
</organism>
<name>A0ABW3Q4A7_9BACL</name>
<evidence type="ECO:0000256" key="1">
    <source>
        <dbReference type="SAM" id="MobiDB-lite"/>
    </source>
</evidence>
<keyword evidence="4" id="KW-1185">Reference proteome</keyword>